<evidence type="ECO:0000313" key="6">
    <source>
        <dbReference type="Proteomes" id="UP000027265"/>
    </source>
</evidence>
<dbReference type="SUPFAM" id="SSF51735">
    <property type="entry name" value="NAD(P)-binding Rossmann-fold domains"/>
    <property type="match status" value="1"/>
</dbReference>
<feature type="domain" description="Gfo/Idh/MocA-like oxidoreductase N-terminal" evidence="3">
    <location>
        <begin position="9"/>
        <end position="127"/>
    </location>
</feature>
<accession>A0A067PPW0</accession>
<comment type="similarity">
    <text evidence="1">Belongs to the Gfo/Idh/MocA family.</text>
</comment>
<evidence type="ECO:0000256" key="1">
    <source>
        <dbReference type="ARBA" id="ARBA00010928"/>
    </source>
</evidence>
<dbReference type="Gene3D" id="3.30.360.10">
    <property type="entry name" value="Dihydrodipicolinate Reductase, domain 2"/>
    <property type="match status" value="1"/>
</dbReference>
<evidence type="ECO:0000256" key="2">
    <source>
        <dbReference type="SAM" id="MobiDB-lite"/>
    </source>
</evidence>
<dbReference type="InterPro" id="IPR000683">
    <property type="entry name" value="Gfo/Idh/MocA-like_OxRdtase_N"/>
</dbReference>
<feature type="domain" description="GFO/IDH/MocA-like oxidoreductase" evidence="4">
    <location>
        <begin position="131"/>
        <end position="273"/>
    </location>
</feature>
<dbReference type="Gene3D" id="3.40.50.720">
    <property type="entry name" value="NAD(P)-binding Rossmann-like Domain"/>
    <property type="match status" value="1"/>
</dbReference>
<feature type="region of interest" description="Disordered" evidence="2">
    <location>
        <begin position="315"/>
        <end position="335"/>
    </location>
</feature>
<protein>
    <recommendedName>
        <fullName evidence="7">Gfo/Idh/MocA-like oxidoreductase N-terminal domain-containing protein</fullName>
    </recommendedName>
</protein>
<dbReference type="InterPro" id="IPR036291">
    <property type="entry name" value="NAD(P)-bd_dom_sf"/>
</dbReference>
<name>A0A067PPW0_9AGAM</name>
<dbReference type="OrthoDB" id="408743at2759"/>
<dbReference type="InterPro" id="IPR051450">
    <property type="entry name" value="Gfo/Idh/MocA_Oxidoreductases"/>
</dbReference>
<evidence type="ECO:0000313" key="5">
    <source>
        <dbReference type="EMBL" id="KDQ56843.1"/>
    </source>
</evidence>
<reference evidence="6" key="1">
    <citation type="journal article" date="2014" name="Proc. Natl. Acad. Sci. U.S.A.">
        <title>Extensive sampling of basidiomycete genomes demonstrates inadequacy of the white-rot/brown-rot paradigm for wood decay fungi.</title>
        <authorList>
            <person name="Riley R."/>
            <person name="Salamov A.A."/>
            <person name="Brown D.W."/>
            <person name="Nagy L.G."/>
            <person name="Floudas D."/>
            <person name="Held B.W."/>
            <person name="Levasseur A."/>
            <person name="Lombard V."/>
            <person name="Morin E."/>
            <person name="Otillar R."/>
            <person name="Lindquist E.A."/>
            <person name="Sun H."/>
            <person name="LaButti K.M."/>
            <person name="Schmutz J."/>
            <person name="Jabbour D."/>
            <person name="Luo H."/>
            <person name="Baker S.E."/>
            <person name="Pisabarro A.G."/>
            <person name="Walton J.D."/>
            <person name="Blanchette R.A."/>
            <person name="Henrissat B."/>
            <person name="Martin F."/>
            <person name="Cullen D."/>
            <person name="Hibbett D.S."/>
            <person name="Grigoriev I.V."/>
        </authorList>
    </citation>
    <scope>NUCLEOTIDE SEQUENCE [LARGE SCALE GENOMIC DNA]</scope>
    <source>
        <strain evidence="6">MUCL 33604</strain>
    </source>
</reference>
<gene>
    <name evidence="5" type="ORF">JAAARDRAFT_689850</name>
</gene>
<evidence type="ECO:0000259" key="3">
    <source>
        <dbReference type="Pfam" id="PF01408"/>
    </source>
</evidence>
<dbReference type="EMBL" id="KL197721">
    <property type="protein sequence ID" value="KDQ56843.1"/>
    <property type="molecule type" value="Genomic_DNA"/>
</dbReference>
<organism evidence="5 6">
    <name type="scientific">Jaapia argillacea MUCL 33604</name>
    <dbReference type="NCBI Taxonomy" id="933084"/>
    <lineage>
        <taxon>Eukaryota</taxon>
        <taxon>Fungi</taxon>
        <taxon>Dikarya</taxon>
        <taxon>Basidiomycota</taxon>
        <taxon>Agaricomycotina</taxon>
        <taxon>Agaricomycetes</taxon>
        <taxon>Agaricomycetidae</taxon>
        <taxon>Jaapiales</taxon>
        <taxon>Jaapiaceae</taxon>
        <taxon>Jaapia</taxon>
    </lineage>
</organism>
<evidence type="ECO:0008006" key="7">
    <source>
        <dbReference type="Google" id="ProtNLM"/>
    </source>
</evidence>
<dbReference type="SUPFAM" id="SSF55347">
    <property type="entry name" value="Glyceraldehyde-3-phosphate dehydrogenase-like, C-terminal domain"/>
    <property type="match status" value="1"/>
</dbReference>
<dbReference type="InParanoid" id="A0A067PPW0"/>
<dbReference type="HOGENOM" id="CLU_052304_0_0_1"/>
<dbReference type="AlphaFoldDB" id="A0A067PPW0"/>
<keyword evidence="6" id="KW-1185">Reference proteome</keyword>
<evidence type="ECO:0000259" key="4">
    <source>
        <dbReference type="Pfam" id="PF22725"/>
    </source>
</evidence>
<dbReference type="PANTHER" id="PTHR43377:SF2">
    <property type="entry name" value="BINDING ROSSMANN FOLD OXIDOREDUCTASE, PUTATIVE (AFU_ORTHOLOGUE AFUA_4G00560)-RELATED"/>
    <property type="match status" value="1"/>
</dbReference>
<dbReference type="Pfam" id="PF01408">
    <property type="entry name" value="GFO_IDH_MocA"/>
    <property type="match status" value="1"/>
</dbReference>
<sequence>MSTEKLGGRTAIVGTGSRAAMYVRGIVARPKSSVVAICEPNAVRAAYYNELLGSLGAPTVPVYKPEQFKDMLGKENVETVVVTCIDALHDLYIVPALEAGVRVLTEKPMITDADKCRKILETVKRTVLSVHFEWVLDTVHGADYFRRWHRQKSNSGGLMIHKSGHHFDLVNWWLDAEPETVAAMGKLAFYGEEAGKKNGWARSYERARGSAEAKSDPFSIDLEGDETLKRLYADAEKEDGYHRDQNVFAPNIGIEDDMSLLVRYNNGAIMTYHLLSGGQIHGKAALPNAGGATILPIVMEHGEHGGGDRRMLSVLFGPQPGEEVDTGDASKQSANERDGALALSVGLLANESFKTGKFLEVKSLELDI</sequence>
<proteinExistence type="inferred from homology"/>
<dbReference type="InterPro" id="IPR055170">
    <property type="entry name" value="GFO_IDH_MocA-like_dom"/>
</dbReference>
<dbReference type="Pfam" id="PF22725">
    <property type="entry name" value="GFO_IDH_MocA_C3"/>
    <property type="match status" value="1"/>
</dbReference>
<dbReference type="STRING" id="933084.A0A067PPW0"/>
<dbReference type="Proteomes" id="UP000027265">
    <property type="component" value="Unassembled WGS sequence"/>
</dbReference>
<dbReference type="GO" id="GO:0000166">
    <property type="term" value="F:nucleotide binding"/>
    <property type="evidence" value="ECO:0007669"/>
    <property type="project" value="InterPro"/>
</dbReference>
<dbReference type="PANTHER" id="PTHR43377">
    <property type="entry name" value="BILIVERDIN REDUCTASE A"/>
    <property type="match status" value="1"/>
</dbReference>